<comment type="caution">
    <text evidence="6">The sequence shown here is derived from an EMBL/GenBank/DDBJ whole genome shotgun (WGS) entry which is preliminary data.</text>
</comment>
<dbReference type="Pfam" id="PF00128">
    <property type="entry name" value="Alpha-amylase"/>
    <property type="match status" value="1"/>
</dbReference>
<dbReference type="GO" id="GO:0005978">
    <property type="term" value="P:glycogen biosynthetic process"/>
    <property type="evidence" value="ECO:0007669"/>
    <property type="project" value="InterPro"/>
</dbReference>
<proteinExistence type="predicted"/>
<gene>
    <name evidence="6" type="ORF">LY28_00077</name>
</gene>
<dbReference type="SUPFAM" id="SSF51445">
    <property type="entry name" value="(Trans)glycosidases"/>
    <property type="match status" value="1"/>
</dbReference>
<evidence type="ECO:0000256" key="4">
    <source>
        <dbReference type="PIRSR" id="PIRSR000463-1"/>
    </source>
</evidence>
<dbReference type="SMART" id="SM00642">
    <property type="entry name" value="Aamy"/>
    <property type="match status" value="1"/>
</dbReference>
<dbReference type="CDD" id="cd11321">
    <property type="entry name" value="AmyAc_bac_euk_BE"/>
    <property type="match status" value="1"/>
</dbReference>
<dbReference type="InterPro" id="IPR006047">
    <property type="entry name" value="GH13_cat_dom"/>
</dbReference>
<dbReference type="EMBL" id="QKMR01000001">
    <property type="protein sequence ID" value="PYG90197.1"/>
    <property type="molecule type" value="Genomic_DNA"/>
</dbReference>
<reference evidence="6 7" key="1">
    <citation type="submission" date="2018-06" db="EMBL/GenBank/DDBJ databases">
        <title>Genomic Encyclopedia of Type Strains, Phase I: the one thousand microbial genomes (KMG-I) project.</title>
        <authorList>
            <person name="Kyrpides N."/>
        </authorList>
    </citation>
    <scope>NUCLEOTIDE SEQUENCE [LARGE SCALE GENOMIC DNA]</scope>
    <source>
        <strain evidence="6 7">DSM 19573</strain>
    </source>
</reference>
<dbReference type="Pfam" id="PF02922">
    <property type="entry name" value="CBM_48"/>
    <property type="match status" value="1"/>
</dbReference>
<keyword evidence="7" id="KW-1185">Reference proteome</keyword>
<dbReference type="InterPro" id="IPR037439">
    <property type="entry name" value="Branching_enzy"/>
</dbReference>
<sequence>MNKEYRIMQIDPYLRPFANDIELRMNRYKEVRYMLAGDRNSLSSFANGHLYYGFHPAEDGWVYREWAPNAQNISLVGDFNDWDETRHRMKKLPDGNWELFVKGELPHGSRVRVKLKANNTAFDRIPLYCRRIVQDTHSKNFDGMIWYPSVSFEWHDAGFRPHKPLYIYECHIGMSGEKEGVSTFSEFAENVLPRIKKLGYTAIQVMAIMEHPYYGSFGYQVSNFFAVSSRFGTPEAFKSLVDTAHSMGIAVIMDLVHSHTVRNTVEGLSEFDGTDYQFCHHGGKGDHPDWNTRLFNYGKFEVQHFLLSNIKYWLEEYHLDGFRFDGVTSMLYHHHGRGTAFDKYEKYFSMDTDLEAITYLQLAAETAKEVNPDCILIAEDMSGMPGMCLPVADGGIGFDYRLGMGLPDLLIKMMKMRDDCWNMGTLWYELTTRRPKEKVIAYTESHDQALVGDKTLIFWLADKEMYFHMDKASNSEEINRAIALHKMLRFVTCTIGGDGYLNFMGNEFGHPEWIDFPREGNGWSYKYARRQWSLVDNTFLKYEYLNNFDAAMLGFLADNLIYDKPVQLLYVNESGKILAFTKGDYTFIFNFHSQSSFIHKLEDTSQFEIVFHSAWKCFGGFVDEALNEGLLRSDGVVADRRTAVVIKYNNPE</sequence>
<dbReference type="CDD" id="cd02854">
    <property type="entry name" value="E_set_GBE_euk_N"/>
    <property type="match status" value="1"/>
</dbReference>
<dbReference type="OrthoDB" id="9800174at2"/>
<protein>
    <submittedName>
        <fullName evidence="6">1,4-alpha-glucan branching enzyme</fullName>
    </submittedName>
</protein>
<dbReference type="AlphaFoldDB" id="A0A318XRI6"/>
<dbReference type="RefSeq" id="WP_110460176.1">
    <property type="nucleotide sequence ID" value="NZ_QKMR01000001.1"/>
</dbReference>
<keyword evidence="3" id="KW-0136">Cellulose degradation</keyword>
<keyword evidence="1" id="KW-0328">Glycosyltransferase</keyword>
<evidence type="ECO:0000256" key="3">
    <source>
        <dbReference type="ARBA" id="ARBA00023001"/>
    </source>
</evidence>
<dbReference type="PANTHER" id="PTHR43651">
    <property type="entry name" value="1,4-ALPHA-GLUCAN-BRANCHING ENZYME"/>
    <property type="match status" value="1"/>
</dbReference>
<dbReference type="InterPro" id="IPR013783">
    <property type="entry name" value="Ig-like_fold"/>
</dbReference>
<name>A0A318XRI6_9FIRM</name>
<dbReference type="PANTHER" id="PTHR43651:SF3">
    <property type="entry name" value="1,4-ALPHA-GLUCAN-BRANCHING ENZYME"/>
    <property type="match status" value="1"/>
</dbReference>
<accession>A0A318XRI6</accession>
<feature type="domain" description="Glycosyl hydrolase family 13 catalytic" evidence="5">
    <location>
        <begin position="151"/>
        <end position="549"/>
    </location>
</feature>
<dbReference type="GO" id="GO:0004553">
    <property type="term" value="F:hydrolase activity, hydrolyzing O-glycosyl compounds"/>
    <property type="evidence" value="ECO:0007669"/>
    <property type="project" value="InterPro"/>
</dbReference>
<dbReference type="InterPro" id="IPR017853">
    <property type="entry name" value="GH"/>
</dbReference>
<keyword evidence="2" id="KW-0808">Transferase</keyword>
<dbReference type="GO" id="GO:0005737">
    <property type="term" value="C:cytoplasm"/>
    <property type="evidence" value="ECO:0007669"/>
    <property type="project" value="TreeGrafter"/>
</dbReference>
<dbReference type="SUPFAM" id="SSF81296">
    <property type="entry name" value="E set domains"/>
    <property type="match status" value="1"/>
</dbReference>
<dbReference type="Proteomes" id="UP000248132">
    <property type="component" value="Unassembled WGS sequence"/>
</dbReference>
<feature type="active site" description="Nucleophile" evidence="4">
    <location>
        <position position="325"/>
    </location>
</feature>
<evidence type="ECO:0000256" key="1">
    <source>
        <dbReference type="ARBA" id="ARBA00022676"/>
    </source>
</evidence>
<evidence type="ECO:0000259" key="5">
    <source>
        <dbReference type="SMART" id="SM00642"/>
    </source>
</evidence>
<dbReference type="GO" id="GO:0030245">
    <property type="term" value="P:cellulose catabolic process"/>
    <property type="evidence" value="ECO:0007669"/>
    <property type="project" value="UniProtKB-KW"/>
</dbReference>
<dbReference type="PIRSF" id="PIRSF000463">
    <property type="entry name" value="GlgB"/>
    <property type="match status" value="1"/>
</dbReference>
<dbReference type="GO" id="GO:0003844">
    <property type="term" value="F:1,4-alpha-glucan branching enzyme activity"/>
    <property type="evidence" value="ECO:0007669"/>
    <property type="project" value="InterPro"/>
</dbReference>
<evidence type="ECO:0000256" key="2">
    <source>
        <dbReference type="ARBA" id="ARBA00022679"/>
    </source>
</evidence>
<keyword evidence="3" id="KW-0119">Carbohydrate metabolism</keyword>
<keyword evidence="3" id="KW-0624">Polysaccharide degradation</keyword>
<dbReference type="FunFam" id="3.20.20.80:FF:000001">
    <property type="entry name" value="1,4-alpha-glucan branching enzyme"/>
    <property type="match status" value="1"/>
</dbReference>
<organism evidence="6 7">
    <name type="scientific">Ruminiclostridium sufflavum DSM 19573</name>
    <dbReference type="NCBI Taxonomy" id="1121337"/>
    <lineage>
        <taxon>Bacteria</taxon>
        <taxon>Bacillati</taxon>
        <taxon>Bacillota</taxon>
        <taxon>Clostridia</taxon>
        <taxon>Eubacteriales</taxon>
        <taxon>Oscillospiraceae</taxon>
        <taxon>Ruminiclostridium</taxon>
    </lineage>
</organism>
<dbReference type="InterPro" id="IPR004193">
    <property type="entry name" value="Glyco_hydro_13_N"/>
</dbReference>
<feature type="active site" description="Proton donor" evidence="4">
    <location>
        <position position="379"/>
    </location>
</feature>
<dbReference type="Gene3D" id="3.20.20.80">
    <property type="entry name" value="Glycosidases"/>
    <property type="match status" value="1"/>
</dbReference>
<evidence type="ECO:0000313" key="6">
    <source>
        <dbReference type="EMBL" id="PYG90197.1"/>
    </source>
</evidence>
<dbReference type="InterPro" id="IPR014756">
    <property type="entry name" value="Ig_E-set"/>
</dbReference>
<evidence type="ECO:0000313" key="7">
    <source>
        <dbReference type="Proteomes" id="UP000248132"/>
    </source>
</evidence>
<dbReference type="Gene3D" id="2.60.40.10">
    <property type="entry name" value="Immunoglobulins"/>
    <property type="match status" value="1"/>
</dbReference>